<gene>
    <name evidence="1" type="ORF">Vadar_007499</name>
</gene>
<comment type="caution">
    <text evidence="1">The sequence shown here is derived from an EMBL/GenBank/DDBJ whole genome shotgun (WGS) entry which is preliminary data.</text>
</comment>
<keyword evidence="2" id="KW-1185">Reference proteome</keyword>
<name>A0ACB7XQ96_9ERIC</name>
<protein>
    <submittedName>
        <fullName evidence="1">Uncharacterized protein</fullName>
    </submittedName>
</protein>
<reference evidence="1 2" key="1">
    <citation type="journal article" date="2021" name="Hortic Res">
        <title>High-quality reference genome and annotation aids understanding of berry development for evergreen blueberry (Vaccinium darrowii).</title>
        <authorList>
            <person name="Yu J."/>
            <person name="Hulse-Kemp A.M."/>
            <person name="Babiker E."/>
            <person name="Staton M."/>
        </authorList>
    </citation>
    <scope>NUCLEOTIDE SEQUENCE [LARGE SCALE GENOMIC DNA]</scope>
    <source>
        <strain evidence="2">cv. NJ 8807/NJ 8810</strain>
        <tissue evidence="1">Young leaf</tissue>
    </source>
</reference>
<organism evidence="1 2">
    <name type="scientific">Vaccinium darrowii</name>
    <dbReference type="NCBI Taxonomy" id="229202"/>
    <lineage>
        <taxon>Eukaryota</taxon>
        <taxon>Viridiplantae</taxon>
        <taxon>Streptophyta</taxon>
        <taxon>Embryophyta</taxon>
        <taxon>Tracheophyta</taxon>
        <taxon>Spermatophyta</taxon>
        <taxon>Magnoliopsida</taxon>
        <taxon>eudicotyledons</taxon>
        <taxon>Gunneridae</taxon>
        <taxon>Pentapetalae</taxon>
        <taxon>asterids</taxon>
        <taxon>Ericales</taxon>
        <taxon>Ericaceae</taxon>
        <taxon>Vaccinioideae</taxon>
        <taxon>Vaccinieae</taxon>
        <taxon>Vaccinium</taxon>
    </lineage>
</organism>
<sequence length="104" mass="12086">MYKSVSFHFEDPSNESKTEKKSGAANCNRENQRNSSKSGTGVRIRVVVTQRELIQILRNNKSKYSSVEQLLTEMKLKRRRKIIPERRLEALESGEHPRRTLTTP</sequence>
<proteinExistence type="predicted"/>
<accession>A0ACB7XQ96</accession>
<dbReference type="EMBL" id="CM037151">
    <property type="protein sequence ID" value="KAH7842628.1"/>
    <property type="molecule type" value="Genomic_DNA"/>
</dbReference>
<evidence type="ECO:0000313" key="1">
    <source>
        <dbReference type="EMBL" id="KAH7842628.1"/>
    </source>
</evidence>
<dbReference type="Proteomes" id="UP000828048">
    <property type="component" value="Chromosome 1"/>
</dbReference>
<evidence type="ECO:0000313" key="2">
    <source>
        <dbReference type="Proteomes" id="UP000828048"/>
    </source>
</evidence>